<organism evidence="3 4">
    <name type="scientific">Natronoglomus mannanivorans</name>
    <dbReference type="NCBI Taxonomy" id="2979990"/>
    <lineage>
        <taxon>Archaea</taxon>
        <taxon>Methanobacteriati</taxon>
        <taxon>Methanobacteriota</taxon>
        <taxon>Stenosarchaea group</taxon>
        <taxon>Halobacteria</taxon>
        <taxon>Halobacteriales</taxon>
        <taxon>Natrialbaceae</taxon>
        <taxon>Natronoglomus</taxon>
    </lineage>
</organism>
<evidence type="ECO:0000313" key="4">
    <source>
        <dbReference type="Proteomes" id="UP001320972"/>
    </source>
</evidence>
<evidence type="ECO:0000256" key="1">
    <source>
        <dbReference type="SAM" id="MobiDB-lite"/>
    </source>
</evidence>
<proteinExistence type="predicted"/>
<accession>A0ABT2QFT7</accession>
<dbReference type="RefSeq" id="WP_338008131.1">
    <property type="nucleotide sequence ID" value="NZ_JAOPKB010000008.1"/>
</dbReference>
<sequence>MIHDHEARLRTGTASVDITPGDPVEMSGYGAREGRSSGVHDPLFATALVLEDGAVTVALVSVDLLNVSRELTRTVERMLAADGVDLDELLLAATHTHAGPYVPARALDISPPLRAETDVSETVAEITEGIVEAVGRAADRIEPATIRVGNAREDGVQQNRRAAGGVGGNVRVPHGPVDPDVTALLVETESGTETVVYNFACHPVCTTGDETLLSADWPGYTREHVEAERDGATVLFLNGAAGDINPRGMDPDRSGEDVYDLMDRVGTRVGDAVCRALEDAESSTKLERAPVRLDAVDVRFPLKETPSAETIRGHVADLEDRLAALEERGDEVGYEKLNWDRRYAEELLAIAEWDARCLPNRIPYVEIGELGIVGLPGEVLARHGLEFRKRAAVETLVLAGYATDYVGYVPRLADLENVGYEVRTMKIAPEAIVEFREGVLELVGGSI</sequence>
<evidence type="ECO:0000259" key="2">
    <source>
        <dbReference type="Pfam" id="PF04734"/>
    </source>
</evidence>
<keyword evidence="4" id="KW-1185">Reference proteome</keyword>
<protein>
    <submittedName>
        <fullName evidence="3">Neutral/alkaline non-lysosomal ceramidase N-terminal domain-containing protein</fullName>
    </submittedName>
</protein>
<dbReference type="InterPro" id="IPR006823">
    <property type="entry name" value="Ceramidase_alk"/>
</dbReference>
<dbReference type="InterPro" id="IPR031329">
    <property type="entry name" value="NEUT/ALK_ceramidase_N"/>
</dbReference>
<gene>
    <name evidence="3" type="ORF">OB955_13695</name>
</gene>
<comment type="caution">
    <text evidence="3">The sequence shown here is derived from an EMBL/GenBank/DDBJ whole genome shotgun (WGS) entry which is preliminary data.</text>
</comment>
<reference evidence="3 4" key="1">
    <citation type="submission" date="2022-09" db="EMBL/GenBank/DDBJ databases">
        <title>Enrichment on poylsaccharides allowed isolation of novel metabolic and taxonomic groups of Haloarchaea.</title>
        <authorList>
            <person name="Sorokin D.Y."/>
            <person name="Elcheninov A.G."/>
            <person name="Khizhniak T.V."/>
            <person name="Kolganova T.V."/>
            <person name="Kublanov I.V."/>
        </authorList>
    </citation>
    <scope>NUCLEOTIDE SEQUENCE [LARGE SCALE GENOMIC DNA]</scope>
    <source>
        <strain evidence="3 4">AArc-m2/3/4</strain>
    </source>
</reference>
<feature type="region of interest" description="Disordered" evidence="1">
    <location>
        <begin position="1"/>
        <end position="23"/>
    </location>
</feature>
<dbReference type="Pfam" id="PF04734">
    <property type="entry name" value="Ceramidase_alk"/>
    <property type="match status" value="1"/>
</dbReference>
<name>A0ABT2QFT7_9EURY</name>
<dbReference type="PANTHER" id="PTHR12670:SF1">
    <property type="entry name" value="NEUTRAL CERAMIDASE"/>
    <property type="match status" value="1"/>
</dbReference>
<feature type="domain" description="Neutral/alkaline non-lysosomal ceramidase N-terminal" evidence="2">
    <location>
        <begin position="11"/>
        <end position="232"/>
    </location>
</feature>
<evidence type="ECO:0000313" key="3">
    <source>
        <dbReference type="EMBL" id="MCU4973787.1"/>
    </source>
</evidence>
<dbReference type="Proteomes" id="UP001320972">
    <property type="component" value="Unassembled WGS sequence"/>
</dbReference>
<dbReference type="EMBL" id="JAOPKB010000008">
    <property type="protein sequence ID" value="MCU4973787.1"/>
    <property type="molecule type" value="Genomic_DNA"/>
</dbReference>
<dbReference type="PANTHER" id="PTHR12670">
    <property type="entry name" value="CERAMIDASE"/>
    <property type="match status" value="1"/>
</dbReference>